<name>A0A1C4DQA3_9BACT</name>
<dbReference type="Proteomes" id="UP000242818">
    <property type="component" value="Unassembled WGS sequence"/>
</dbReference>
<accession>A0A1C4DQA3</accession>
<evidence type="ECO:0000313" key="2">
    <source>
        <dbReference type="Proteomes" id="UP000242818"/>
    </source>
</evidence>
<sequence>MQKLLLLLLATYLVCSSCSKYKDDSQRRKFVSMMLDSSFIIGEDPKAVVTYADPSEENPAGFPTLLVSGFSYNKLYYTFSITSTDSLLHPGTYVSGMSGNALTLLDSSSHILSANADQGAFSLTILSVKDSTVQGEFTATLVNETSGESHQLQRGAFRTNFSRQ</sequence>
<protein>
    <submittedName>
        <fullName evidence="1">Uncharacterized protein</fullName>
    </submittedName>
</protein>
<organism evidence="1 2">
    <name type="scientific">Chitinophaga costaii</name>
    <dbReference type="NCBI Taxonomy" id="1335309"/>
    <lineage>
        <taxon>Bacteria</taxon>
        <taxon>Pseudomonadati</taxon>
        <taxon>Bacteroidota</taxon>
        <taxon>Chitinophagia</taxon>
        <taxon>Chitinophagales</taxon>
        <taxon>Chitinophagaceae</taxon>
        <taxon>Chitinophaga</taxon>
    </lineage>
</organism>
<keyword evidence="2" id="KW-1185">Reference proteome</keyword>
<reference evidence="1 2" key="1">
    <citation type="submission" date="2016-08" db="EMBL/GenBank/DDBJ databases">
        <authorList>
            <person name="Seilhamer J.J."/>
        </authorList>
    </citation>
    <scope>NUCLEOTIDE SEQUENCE [LARGE SCALE GENOMIC DNA]</scope>
    <source>
        <strain evidence="1 2">A37T2</strain>
    </source>
</reference>
<gene>
    <name evidence="1" type="ORF">GA0116948_10639</name>
</gene>
<dbReference type="AlphaFoldDB" id="A0A1C4DQA3"/>
<dbReference type="OrthoDB" id="669443at2"/>
<dbReference type="EMBL" id="FMAR01000006">
    <property type="protein sequence ID" value="SCC33420.1"/>
    <property type="molecule type" value="Genomic_DNA"/>
</dbReference>
<proteinExistence type="predicted"/>
<evidence type="ECO:0000313" key="1">
    <source>
        <dbReference type="EMBL" id="SCC33420.1"/>
    </source>
</evidence>
<dbReference type="RefSeq" id="WP_089711853.1">
    <property type="nucleotide sequence ID" value="NZ_FMAR01000006.1"/>
</dbReference>